<dbReference type="OrthoDB" id="341421at2759"/>
<evidence type="ECO:0000313" key="2">
    <source>
        <dbReference type="Proteomes" id="UP000541444"/>
    </source>
</evidence>
<dbReference type="AlphaFoldDB" id="A0A7J7LSE2"/>
<proteinExistence type="predicted"/>
<protein>
    <submittedName>
        <fullName evidence="1">Uncharacterized protein</fullName>
    </submittedName>
</protein>
<sequence>MAIQKVSSLHYEETSDGFSFNMMLSEEDPLYHKKKKLLHGKGFGTEETLLLSASDSPHLTLKVMLEVARVVYLDEAELYFGGVNVSPPIEFYTPKNELSSLNSILSLIDVSIKSAKHDRVELLSALHDATIDMIKAFGDNNGEETRIEKPPSHTEELLLRWGETHGVRRKLQIAHVEGAGRGFVAIEDLKIGDVALEIPESIVICEELVCDSYMIHILKEIDGISTETMMLLWSMKERYNLDSKFKIYFETLPATFNSGNELVLVSDVVAVIVATTSLSRNVIEKESNEDRASLVDFGSTPK</sequence>
<reference evidence="1 2" key="1">
    <citation type="journal article" date="2020" name="IScience">
        <title>Genome Sequencing of the Endangered Kingdonia uniflora (Circaeasteraceae, Ranunculales) Reveals Potential Mechanisms of Evolutionary Specialization.</title>
        <authorList>
            <person name="Sun Y."/>
            <person name="Deng T."/>
            <person name="Zhang A."/>
            <person name="Moore M.J."/>
            <person name="Landis J.B."/>
            <person name="Lin N."/>
            <person name="Zhang H."/>
            <person name="Zhang X."/>
            <person name="Huang J."/>
            <person name="Zhang X."/>
            <person name="Sun H."/>
            <person name="Wang H."/>
        </authorList>
    </citation>
    <scope>NUCLEOTIDE SEQUENCE [LARGE SCALE GENOMIC DNA]</scope>
    <source>
        <strain evidence="1">TB1705</strain>
        <tissue evidence="1">Leaf</tissue>
    </source>
</reference>
<evidence type="ECO:0000313" key="1">
    <source>
        <dbReference type="EMBL" id="KAF6145468.1"/>
    </source>
</evidence>
<dbReference type="Gene3D" id="3.90.1410.10">
    <property type="entry name" value="set domain protein methyltransferase, domain 1"/>
    <property type="match status" value="1"/>
</dbReference>
<name>A0A7J7LSE2_9MAGN</name>
<gene>
    <name evidence="1" type="ORF">GIB67_032591</name>
</gene>
<accession>A0A7J7LSE2</accession>
<dbReference type="Proteomes" id="UP000541444">
    <property type="component" value="Unassembled WGS sequence"/>
</dbReference>
<keyword evidence="2" id="KW-1185">Reference proteome</keyword>
<dbReference type="InterPro" id="IPR036464">
    <property type="entry name" value="Rubisco_LSMT_subst-bd_sf"/>
</dbReference>
<dbReference type="EMBL" id="JACGCM010002063">
    <property type="protein sequence ID" value="KAF6145468.1"/>
    <property type="molecule type" value="Genomic_DNA"/>
</dbReference>
<comment type="caution">
    <text evidence="1">The sequence shown here is derived from an EMBL/GenBank/DDBJ whole genome shotgun (WGS) entry which is preliminary data.</text>
</comment>
<dbReference type="Gene3D" id="3.90.1420.10">
    <property type="entry name" value="Rubisco LSMT, substrate-binding domain"/>
    <property type="match status" value="1"/>
</dbReference>
<dbReference type="InterPro" id="IPR046341">
    <property type="entry name" value="SET_dom_sf"/>
</dbReference>
<dbReference type="SUPFAM" id="SSF82199">
    <property type="entry name" value="SET domain"/>
    <property type="match status" value="1"/>
</dbReference>
<organism evidence="1 2">
    <name type="scientific">Kingdonia uniflora</name>
    <dbReference type="NCBI Taxonomy" id="39325"/>
    <lineage>
        <taxon>Eukaryota</taxon>
        <taxon>Viridiplantae</taxon>
        <taxon>Streptophyta</taxon>
        <taxon>Embryophyta</taxon>
        <taxon>Tracheophyta</taxon>
        <taxon>Spermatophyta</taxon>
        <taxon>Magnoliopsida</taxon>
        <taxon>Ranunculales</taxon>
        <taxon>Circaeasteraceae</taxon>
        <taxon>Kingdonia</taxon>
    </lineage>
</organism>